<evidence type="ECO:0000313" key="3">
    <source>
        <dbReference type="EMBL" id="RRB17794.1"/>
    </source>
</evidence>
<protein>
    <submittedName>
        <fullName evidence="3">DNA-binding response regulator</fullName>
    </submittedName>
</protein>
<proteinExistence type="predicted"/>
<sequence length="131" mass="14421">MAVRILIYEKDVCFRKALSKQIAATEGYALLGSFADTDDLEGQLTRFYPDVVLMDVELTGANQNAATARLQRRFPHIDLLLLIRDDLDDRVIDAIGAGASGYLLKKLPQERILRAIRGIYETGGPGPDGIS</sequence>
<dbReference type="GO" id="GO:0000160">
    <property type="term" value="P:phosphorelay signal transduction system"/>
    <property type="evidence" value="ECO:0007669"/>
    <property type="project" value="InterPro"/>
</dbReference>
<dbReference type="PANTHER" id="PTHR45566">
    <property type="entry name" value="HTH-TYPE TRANSCRIPTIONAL REGULATOR YHJB-RELATED"/>
    <property type="match status" value="1"/>
</dbReference>
<feature type="domain" description="Response regulatory" evidence="2">
    <location>
        <begin position="4"/>
        <end position="120"/>
    </location>
</feature>
<dbReference type="InterPro" id="IPR001789">
    <property type="entry name" value="Sig_transdc_resp-reg_receiver"/>
</dbReference>
<dbReference type="Pfam" id="PF00072">
    <property type="entry name" value="Response_reg"/>
    <property type="match status" value="1"/>
</dbReference>
<dbReference type="RefSeq" id="WP_124904752.1">
    <property type="nucleotide sequence ID" value="NZ_RQJP01000001.1"/>
</dbReference>
<dbReference type="PROSITE" id="PS50110">
    <property type="entry name" value="RESPONSE_REGULATORY"/>
    <property type="match status" value="1"/>
</dbReference>
<dbReference type="PANTHER" id="PTHR45566:SF2">
    <property type="entry name" value="NARL SUBFAMILY"/>
    <property type="match status" value="1"/>
</dbReference>
<keyword evidence="1" id="KW-0597">Phosphoprotein</keyword>
<dbReference type="InterPro" id="IPR051015">
    <property type="entry name" value="EvgA-like"/>
</dbReference>
<keyword evidence="4" id="KW-1185">Reference proteome</keyword>
<keyword evidence="3" id="KW-0238">DNA-binding</keyword>
<dbReference type="SMART" id="SM00448">
    <property type="entry name" value="REC"/>
    <property type="match status" value="1"/>
</dbReference>
<dbReference type="GO" id="GO:0003677">
    <property type="term" value="F:DNA binding"/>
    <property type="evidence" value="ECO:0007669"/>
    <property type="project" value="UniProtKB-KW"/>
</dbReference>
<dbReference type="AlphaFoldDB" id="A0A3P1CY42"/>
<dbReference type="EMBL" id="RQJP01000001">
    <property type="protein sequence ID" value="RRB17794.1"/>
    <property type="molecule type" value="Genomic_DNA"/>
</dbReference>
<dbReference type="SUPFAM" id="SSF52172">
    <property type="entry name" value="CheY-like"/>
    <property type="match status" value="1"/>
</dbReference>
<evidence type="ECO:0000259" key="2">
    <source>
        <dbReference type="PROSITE" id="PS50110"/>
    </source>
</evidence>
<dbReference type="Proteomes" id="UP000274271">
    <property type="component" value="Unassembled WGS sequence"/>
</dbReference>
<comment type="caution">
    <text evidence="3">The sequence shown here is derived from an EMBL/GenBank/DDBJ whole genome shotgun (WGS) entry which is preliminary data.</text>
</comment>
<evidence type="ECO:0000256" key="1">
    <source>
        <dbReference type="PROSITE-ProRule" id="PRU00169"/>
    </source>
</evidence>
<gene>
    <name evidence="3" type="ORF">EHT87_05815</name>
</gene>
<dbReference type="OrthoDB" id="9794577at2"/>
<organism evidence="3 4">
    <name type="scientific">Larkinella knui</name>
    <dbReference type="NCBI Taxonomy" id="2025310"/>
    <lineage>
        <taxon>Bacteria</taxon>
        <taxon>Pseudomonadati</taxon>
        <taxon>Bacteroidota</taxon>
        <taxon>Cytophagia</taxon>
        <taxon>Cytophagales</taxon>
        <taxon>Spirosomataceae</taxon>
        <taxon>Larkinella</taxon>
    </lineage>
</organism>
<dbReference type="InterPro" id="IPR011006">
    <property type="entry name" value="CheY-like_superfamily"/>
</dbReference>
<evidence type="ECO:0000313" key="4">
    <source>
        <dbReference type="Proteomes" id="UP000274271"/>
    </source>
</evidence>
<accession>A0A3P1CY42</accession>
<name>A0A3P1CY42_9BACT</name>
<dbReference type="Gene3D" id="3.40.50.2300">
    <property type="match status" value="1"/>
</dbReference>
<feature type="modified residue" description="4-aspartylphosphate" evidence="1">
    <location>
        <position position="55"/>
    </location>
</feature>
<reference evidence="3 4" key="1">
    <citation type="submission" date="2018-11" db="EMBL/GenBank/DDBJ databases">
        <authorList>
            <person name="Zhou Z."/>
            <person name="Wang G."/>
        </authorList>
    </citation>
    <scope>NUCLEOTIDE SEQUENCE [LARGE SCALE GENOMIC DNA]</scope>
    <source>
        <strain evidence="3 4">KCTC42998</strain>
    </source>
</reference>